<organism evidence="2 3">
    <name type="scientific">Solanum bulbocastanum</name>
    <name type="common">Wild potato</name>
    <dbReference type="NCBI Taxonomy" id="147425"/>
    <lineage>
        <taxon>Eukaryota</taxon>
        <taxon>Viridiplantae</taxon>
        <taxon>Streptophyta</taxon>
        <taxon>Embryophyta</taxon>
        <taxon>Tracheophyta</taxon>
        <taxon>Spermatophyta</taxon>
        <taxon>Magnoliopsida</taxon>
        <taxon>eudicotyledons</taxon>
        <taxon>Gunneridae</taxon>
        <taxon>Pentapetalae</taxon>
        <taxon>asterids</taxon>
        <taxon>lamiids</taxon>
        <taxon>Solanales</taxon>
        <taxon>Solanaceae</taxon>
        <taxon>Solanoideae</taxon>
        <taxon>Solaneae</taxon>
        <taxon>Solanum</taxon>
    </lineage>
</organism>
<dbReference type="InterPro" id="IPR002156">
    <property type="entry name" value="RNaseH_domain"/>
</dbReference>
<comment type="caution">
    <text evidence="2">The sequence shown here is derived from an EMBL/GenBank/DDBJ whole genome shotgun (WGS) entry which is preliminary data.</text>
</comment>
<reference evidence="2 3" key="1">
    <citation type="submission" date="2024-02" db="EMBL/GenBank/DDBJ databases">
        <title>de novo genome assembly of Solanum bulbocastanum strain 11H21.</title>
        <authorList>
            <person name="Hosaka A.J."/>
        </authorList>
    </citation>
    <scope>NUCLEOTIDE SEQUENCE [LARGE SCALE GENOMIC DNA]</scope>
    <source>
        <tissue evidence="2">Young leaves</tissue>
    </source>
</reference>
<dbReference type="InterPro" id="IPR036397">
    <property type="entry name" value="RNaseH_sf"/>
</dbReference>
<keyword evidence="3" id="KW-1185">Reference proteome</keyword>
<evidence type="ECO:0000313" key="2">
    <source>
        <dbReference type="EMBL" id="KAK6777527.1"/>
    </source>
</evidence>
<dbReference type="CDD" id="cd06222">
    <property type="entry name" value="RNase_H_like"/>
    <property type="match status" value="1"/>
</dbReference>
<evidence type="ECO:0000259" key="1">
    <source>
        <dbReference type="Pfam" id="PF13456"/>
    </source>
</evidence>
<feature type="domain" description="RNase H type-1" evidence="1">
    <location>
        <begin position="2"/>
        <end position="93"/>
    </location>
</feature>
<dbReference type="EMBL" id="JBANQN010000010">
    <property type="protein sequence ID" value="KAK6777527.1"/>
    <property type="molecule type" value="Genomic_DNA"/>
</dbReference>
<dbReference type="AlphaFoldDB" id="A0AAN8T2M7"/>
<evidence type="ECO:0000313" key="3">
    <source>
        <dbReference type="Proteomes" id="UP001371456"/>
    </source>
</evidence>
<name>A0AAN8T2M7_SOLBU</name>
<dbReference type="GO" id="GO:0003676">
    <property type="term" value="F:nucleic acid binding"/>
    <property type="evidence" value="ECO:0007669"/>
    <property type="project" value="InterPro"/>
</dbReference>
<dbReference type="SUPFAM" id="SSF53098">
    <property type="entry name" value="Ribonuclease H-like"/>
    <property type="match status" value="1"/>
</dbReference>
<dbReference type="Proteomes" id="UP001371456">
    <property type="component" value="Unassembled WGS sequence"/>
</dbReference>
<proteinExistence type="predicted"/>
<protein>
    <recommendedName>
        <fullName evidence="1">RNase H type-1 domain-containing protein</fullName>
    </recommendedName>
</protein>
<dbReference type="InterPro" id="IPR044730">
    <property type="entry name" value="RNase_H-like_dom_plant"/>
</dbReference>
<sequence length="116" mass="12904">MQNSGLAGYGGIVRDDKDRWLGGFVGRLGVVTVLTTEPWATHGGLTVTKNFNLKNVIIKTNSCETLMLTSKGGAIDYHPDRDMIEECRYLLFELGISMMHTLREGTPDETRKNATR</sequence>
<dbReference type="InterPro" id="IPR012337">
    <property type="entry name" value="RNaseH-like_sf"/>
</dbReference>
<dbReference type="GO" id="GO:0004523">
    <property type="term" value="F:RNA-DNA hybrid ribonuclease activity"/>
    <property type="evidence" value="ECO:0007669"/>
    <property type="project" value="InterPro"/>
</dbReference>
<dbReference type="Pfam" id="PF13456">
    <property type="entry name" value="RVT_3"/>
    <property type="match status" value="1"/>
</dbReference>
<dbReference type="Gene3D" id="3.30.420.10">
    <property type="entry name" value="Ribonuclease H-like superfamily/Ribonuclease H"/>
    <property type="match status" value="1"/>
</dbReference>
<accession>A0AAN8T2M7</accession>
<gene>
    <name evidence="2" type="ORF">RDI58_024244</name>
</gene>